<reference evidence="2" key="1">
    <citation type="submission" date="2018-03" db="EMBL/GenBank/DDBJ databases">
        <authorList>
            <person name="Rodrigo-Torres L."/>
            <person name="Arahal R. D."/>
            <person name="Lucena T."/>
        </authorList>
    </citation>
    <scope>NUCLEOTIDE SEQUENCE [LARGE SCALE GENOMIC DNA]</scope>
    <source>
        <strain evidence="2">CECT 8811</strain>
    </source>
</reference>
<sequence length="46" mass="4876">MAIITVMSGVVTQTVVILTKVDVIMTANNMNYAEMAGESGRYLAAP</sequence>
<dbReference type="Proteomes" id="UP000244911">
    <property type="component" value="Unassembled WGS sequence"/>
</dbReference>
<name>A0A2R8AHL1_9RHOB</name>
<proteinExistence type="predicted"/>
<protein>
    <submittedName>
        <fullName evidence="1">Uncharacterized protein</fullName>
    </submittedName>
</protein>
<evidence type="ECO:0000313" key="1">
    <source>
        <dbReference type="EMBL" id="SPF75344.1"/>
    </source>
</evidence>
<keyword evidence="2" id="KW-1185">Reference proteome</keyword>
<organism evidence="1 2">
    <name type="scientific">Aliiroseovarius pelagivivens</name>
    <dbReference type="NCBI Taxonomy" id="1639690"/>
    <lineage>
        <taxon>Bacteria</taxon>
        <taxon>Pseudomonadati</taxon>
        <taxon>Pseudomonadota</taxon>
        <taxon>Alphaproteobacteria</taxon>
        <taxon>Rhodobacterales</taxon>
        <taxon>Paracoccaceae</taxon>
        <taxon>Aliiroseovarius</taxon>
    </lineage>
</organism>
<dbReference type="AlphaFoldDB" id="A0A2R8AHL1"/>
<gene>
    <name evidence="1" type="ORF">ALP8811_00331</name>
</gene>
<accession>A0A2R8AHL1</accession>
<dbReference type="EMBL" id="OMOI01000001">
    <property type="protein sequence ID" value="SPF75344.1"/>
    <property type="molecule type" value="Genomic_DNA"/>
</dbReference>
<evidence type="ECO:0000313" key="2">
    <source>
        <dbReference type="Proteomes" id="UP000244911"/>
    </source>
</evidence>